<accession>A0A5K1TU67</accession>
<dbReference type="OMA" id="NTRINVM"/>
<dbReference type="PANTHER" id="PTHR22774">
    <property type="entry name" value="CHOREIN N-TERMINAL DOMAIN-CONTAINING PROTEIN"/>
    <property type="match status" value="1"/>
</dbReference>
<dbReference type="VEuPathDB" id="AmoebaDB:EHI5A_026090"/>
<name>A0A5K1TU67_ENTHI</name>
<dbReference type="VEuPathDB" id="AmoebaDB:EHI_151420"/>
<dbReference type="InterPro" id="IPR026728">
    <property type="entry name" value="BLTP3A/B"/>
</dbReference>
<organism evidence="1 2">
    <name type="scientific">Entamoeba histolytica</name>
    <dbReference type="NCBI Taxonomy" id="5759"/>
    <lineage>
        <taxon>Eukaryota</taxon>
        <taxon>Amoebozoa</taxon>
        <taxon>Evosea</taxon>
        <taxon>Archamoebae</taxon>
        <taxon>Mastigamoebida</taxon>
        <taxon>Entamoebidae</taxon>
        <taxon>Entamoeba</taxon>
    </lineage>
</organism>
<dbReference type="Proteomes" id="UP000078387">
    <property type="component" value="Unassembled WGS sequence"/>
</dbReference>
<sequence length="880" mass="100140">MDLLVSKVLKKVLSNYIKSCPDLGSGNDIKLGTNSSVQLRNVQLKEQVIGKMMMLPKAIEIESAECNEMNVTVPLSLMKKPIIIEIDGVHASAKEVDTENKTKTVVIIKSTTKKSKRQIIDTILINVNNFIFEYQSKDVKIIISFESFCSYFADKNFKKISEIGTEVAENNVFTLRRVVEIKNFNMRVIKNNKEFYLIRNMNIDGKITQIRDEDTYQLIETNVSLNINRLRLVLLTEEYMTTSSFISHFISIYTSSLLFRNDGIKQKQDHSGKTIISIRLGTFEITVKNEGATEILRLVTEQFRSNISIENSQNTHCINFSSGVGMVEMIYESNGIGKRVLSAFGDNVFNTRINVIINEGILNKITMNISLDGIEISFESAVVLKLIDFIKLTIIDKLNNSQQEKQIKQQSESTKNFIEVSKLIVNLLRKHLTVIAQKCGLNSFMDIVERLDMTVQIKNCILSIPFEEGGGCNMYIEGIEFNNSPKFLNLTMNKYSKEVIQRDLNYVKDGRKIKYTVGIDGIKIIHVNEKGEKNEIVSPIKAIFNGVTEYEHSPIPLMIGFEGIITNIQINLNSMIYLSLNKYFTQLFKSINNAIGEQFNQIAKEVSSKSTSIIDSTISFLNNYLLPLLDKRDVPTLCSSIIIKNGSFELPFTTILSVTPNESTSEFIFKNLSFVCVGDSLQRGFCLFMDNCKSNHVEKILSPFSNIITKPLPQDEHSISISTNYDVGCLLSKPKQLHFKISLYGLELRFDSLFGIDIKDWIISFIDHPEHIKTTTKSLLNNYKETRKLEKKPEIEKIKQFIKSIYHGFTCSLSLSECSFDCEDVQSKVSLSSQSLLVEQCNDYTQKLSSELAEIQMKNFMLAEQKEELTRQIAQFSKKK</sequence>
<comment type="caution">
    <text evidence="1">The sequence shown here is derived from an EMBL/GenBank/DDBJ whole genome shotgun (WGS) entry which is preliminary data.</text>
</comment>
<proteinExistence type="predicted"/>
<gene>
    <name evidence="1" type="ORF">CL6EHI_151420</name>
</gene>
<dbReference type="EMBL" id="BDEQ01000001">
    <property type="protein sequence ID" value="GAT91389.1"/>
    <property type="molecule type" value="Genomic_DNA"/>
</dbReference>
<reference evidence="1 2" key="1">
    <citation type="submission" date="2016-05" db="EMBL/GenBank/DDBJ databases">
        <title>First whole genome sequencing of Entamoeba histolytica HM1:IMSS-clone-6.</title>
        <authorList>
            <person name="Mukherjee Avik.K."/>
            <person name="Izumyama S."/>
            <person name="Nakada-Tsukui K."/>
            <person name="Nozaki T."/>
        </authorList>
    </citation>
    <scope>NUCLEOTIDE SEQUENCE [LARGE SCALE GENOMIC DNA]</scope>
    <source>
        <strain evidence="1 2">HM1:IMSS clone 6</strain>
    </source>
</reference>
<dbReference type="PANTHER" id="PTHR22774:SF11">
    <property type="entry name" value="CHOREIN N-TERMINAL DOMAIN-CONTAINING PROTEIN"/>
    <property type="match status" value="1"/>
</dbReference>
<protein>
    <submittedName>
        <fullName evidence="1">Uncharacterized protein</fullName>
    </submittedName>
</protein>
<evidence type="ECO:0000313" key="1">
    <source>
        <dbReference type="EMBL" id="GAT91389.1"/>
    </source>
</evidence>
<dbReference type="VEuPathDB" id="AmoebaDB:KM1_144600"/>
<dbReference type="AlphaFoldDB" id="A0A5K1TU67"/>
<evidence type="ECO:0000313" key="2">
    <source>
        <dbReference type="Proteomes" id="UP000078387"/>
    </source>
</evidence>
<dbReference type="VEuPathDB" id="AmoebaDB:EHI7A_078930"/>
<dbReference type="VEuPathDB" id="AmoebaDB:EHI8A_080710"/>